<protein>
    <submittedName>
        <fullName evidence="1">Uncharacterized protein</fullName>
    </submittedName>
</protein>
<dbReference type="EMBL" id="MK072141">
    <property type="protein sequence ID" value="AYV79342.1"/>
    <property type="molecule type" value="Genomic_DNA"/>
</dbReference>
<reference evidence="1" key="1">
    <citation type="submission" date="2018-10" db="EMBL/GenBank/DDBJ databases">
        <title>Hidden diversity of soil giant viruses.</title>
        <authorList>
            <person name="Schulz F."/>
            <person name="Alteio L."/>
            <person name="Goudeau D."/>
            <person name="Ryan E.M."/>
            <person name="Malmstrom R.R."/>
            <person name="Blanchard J."/>
            <person name="Woyke T."/>
        </authorList>
    </citation>
    <scope>NUCLEOTIDE SEQUENCE</scope>
    <source>
        <strain evidence="1">FNV1</strain>
    </source>
</reference>
<sequence length="312" mass="36515">MLVKRCDKVLDCYENRLTAIWRQADLQQYKCKLTWQVTADNNLVPIYRAVRVYSKNDMTIANPYTVAIVKKYIGALNTAQMVKLQQYIYNPNKLYKQIDECLGNTPICMKFDVPLNFWYNTNYKSALSFNSTSYNTLIYDDLSLNTLTSKTKKPKHSNKEWTMFNDLMKHMTPIYDNNKSWSNKDIYWYESAPVDYTYQDTIANASHVYTYPLNYNNPMNADYDGDEISVYNPIPPKISAPQCDIIKDNNNNVDHDDEITIYKDTANKYKPAGHLNYSKPKSPYIWFDTIGHQLIKSVSFEVNGDVYDHHEF</sequence>
<accession>A0A3G4ZWQ1</accession>
<name>A0A3G4ZWQ1_9VIRU</name>
<organism evidence="1">
    <name type="scientific">Faunusvirus sp</name>
    <dbReference type="NCBI Taxonomy" id="2487766"/>
    <lineage>
        <taxon>Viruses</taxon>
        <taxon>Varidnaviria</taxon>
        <taxon>Bamfordvirae</taxon>
        <taxon>Nucleocytoviricota</taxon>
        <taxon>Megaviricetes</taxon>
        <taxon>Imitervirales</taxon>
        <taxon>Mimiviridae</taxon>
    </lineage>
</organism>
<evidence type="ECO:0000313" key="1">
    <source>
        <dbReference type="EMBL" id="AYV79342.1"/>
    </source>
</evidence>
<proteinExistence type="predicted"/>
<gene>
    <name evidence="1" type="ORF">Faunusvirus10_5</name>
</gene>